<accession>A0A1I6K5F7</accession>
<dbReference type="OrthoDB" id="6364804at2"/>
<protein>
    <submittedName>
        <fullName evidence="3">Type IV pilus assembly protein PilX</fullName>
    </submittedName>
</protein>
<evidence type="ECO:0000259" key="1">
    <source>
        <dbReference type="Pfam" id="PF13681"/>
    </source>
</evidence>
<feature type="domain" description="PilX/PilW C-terminal" evidence="1">
    <location>
        <begin position="86"/>
        <end position="171"/>
    </location>
</feature>
<dbReference type="InterPro" id="IPR025205">
    <property type="entry name" value="PilX/PilW_C"/>
</dbReference>
<dbReference type="Pfam" id="PF13681">
    <property type="entry name" value="PilX"/>
    <property type="match status" value="1"/>
</dbReference>
<proteinExistence type="predicted"/>
<dbReference type="InterPro" id="IPR025746">
    <property type="entry name" value="PilX_N_dom"/>
</dbReference>
<dbReference type="Proteomes" id="UP000198644">
    <property type="component" value="Unassembled WGS sequence"/>
</dbReference>
<name>A0A1I6K5F7_9GAMM</name>
<keyword evidence="4" id="KW-1185">Reference proteome</keyword>
<reference evidence="3 4" key="1">
    <citation type="submission" date="2016-10" db="EMBL/GenBank/DDBJ databases">
        <authorList>
            <person name="de Groot N.N."/>
        </authorList>
    </citation>
    <scope>NUCLEOTIDE SEQUENCE [LARGE SCALE GENOMIC DNA]</scope>
    <source>
        <strain evidence="3 4">CGMCC 1.9167</strain>
    </source>
</reference>
<dbReference type="Pfam" id="PF14341">
    <property type="entry name" value="PilX_N"/>
    <property type="match status" value="1"/>
</dbReference>
<dbReference type="STRING" id="650891.SAMN05216203_3559"/>
<dbReference type="EMBL" id="FOYW01000004">
    <property type="protein sequence ID" value="SFR86472.1"/>
    <property type="molecule type" value="Genomic_DNA"/>
</dbReference>
<sequence length="175" mass="18675">MTQRLNDQSGAALILSLLLLLVMSLLAISSMQGTVMQERMVSAEREGMVSLEVAESAIRDAEIFIDGLTTLTGFNGNNGLFGMGNATPDPIANATWVGGNVRDATVVVVNGTNVTPRFFVEHVGDAENQENLMEGQGYSGPVATEAQAFRIVAWSPGVTGSSQRVIESFYTRQGF</sequence>
<dbReference type="RefSeq" id="WP_092016482.1">
    <property type="nucleotide sequence ID" value="NZ_FOYW01000004.1"/>
</dbReference>
<evidence type="ECO:0000259" key="2">
    <source>
        <dbReference type="Pfam" id="PF14341"/>
    </source>
</evidence>
<dbReference type="AlphaFoldDB" id="A0A1I6K5F7"/>
<evidence type="ECO:0000313" key="3">
    <source>
        <dbReference type="EMBL" id="SFR86472.1"/>
    </source>
</evidence>
<evidence type="ECO:0000313" key="4">
    <source>
        <dbReference type="Proteomes" id="UP000198644"/>
    </source>
</evidence>
<organism evidence="3 4">
    <name type="scientific">Marinobacter daqiaonensis</name>
    <dbReference type="NCBI Taxonomy" id="650891"/>
    <lineage>
        <taxon>Bacteria</taxon>
        <taxon>Pseudomonadati</taxon>
        <taxon>Pseudomonadota</taxon>
        <taxon>Gammaproteobacteria</taxon>
        <taxon>Pseudomonadales</taxon>
        <taxon>Marinobacteraceae</taxon>
        <taxon>Marinobacter</taxon>
    </lineage>
</organism>
<feature type="domain" description="Type 4 fimbrial biogenesis protein PilX N-terminal" evidence="2">
    <location>
        <begin position="9"/>
        <end position="59"/>
    </location>
</feature>
<gene>
    <name evidence="3" type="ORF">SAMN05216203_3559</name>
</gene>